<dbReference type="InterPro" id="IPR001117">
    <property type="entry name" value="Cu-oxidase_2nd"/>
</dbReference>
<comment type="cofactor">
    <cofactor evidence="2">
        <name>Cu cation</name>
        <dbReference type="ChEBI" id="CHEBI:23378"/>
    </cofactor>
</comment>
<evidence type="ECO:0000256" key="7">
    <source>
        <dbReference type="ARBA" id="ARBA00023008"/>
    </source>
</evidence>
<comment type="subcellular location">
    <subcellularLocation>
        <location evidence="3">Secreted</location>
    </subcellularLocation>
</comment>
<evidence type="ECO:0000256" key="2">
    <source>
        <dbReference type="ARBA" id="ARBA00001935"/>
    </source>
</evidence>
<dbReference type="Proteomes" id="UP001212997">
    <property type="component" value="Unassembled WGS sequence"/>
</dbReference>
<dbReference type="InterPro" id="IPR011707">
    <property type="entry name" value="Cu-oxidase-like_N"/>
</dbReference>
<evidence type="ECO:0000256" key="1">
    <source>
        <dbReference type="ARBA" id="ARBA00000349"/>
    </source>
</evidence>
<feature type="domain" description="Plastocyanin-like" evidence="12">
    <location>
        <begin position="113"/>
        <end position="240"/>
    </location>
</feature>
<keyword evidence="10" id="KW-1133">Transmembrane helix</keyword>
<comment type="catalytic activity">
    <reaction evidence="1">
        <text>4 hydroquinone + O2 = 4 benzosemiquinone + 2 H2O</text>
        <dbReference type="Rhea" id="RHEA:11276"/>
        <dbReference type="ChEBI" id="CHEBI:15377"/>
        <dbReference type="ChEBI" id="CHEBI:15379"/>
        <dbReference type="ChEBI" id="CHEBI:17594"/>
        <dbReference type="ChEBI" id="CHEBI:17977"/>
        <dbReference type="EC" id="1.10.3.2"/>
    </reaction>
</comment>
<dbReference type="CDD" id="cd13857">
    <property type="entry name" value="CuRO_1_Diphenol_Ox"/>
    <property type="match status" value="1"/>
</dbReference>
<dbReference type="InterPro" id="IPR045087">
    <property type="entry name" value="Cu-oxidase_fam"/>
</dbReference>
<dbReference type="Gene3D" id="2.60.40.420">
    <property type="entry name" value="Cupredoxins - blue copper proteins"/>
    <property type="match status" value="3"/>
</dbReference>
<gene>
    <name evidence="13" type="ORF">NLI96_g5633</name>
</gene>
<keyword evidence="10" id="KW-0812">Transmembrane</keyword>
<evidence type="ECO:0000313" key="13">
    <source>
        <dbReference type="EMBL" id="KAJ3484465.1"/>
    </source>
</evidence>
<dbReference type="SUPFAM" id="SSF49503">
    <property type="entry name" value="Cupredoxins"/>
    <property type="match status" value="3"/>
</dbReference>
<keyword evidence="7" id="KW-0186">Copper</keyword>
<dbReference type="PANTHER" id="PTHR11709">
    <property type="entry name" value="MULTI-COPPER OXIDASE"/>
    <property type="match status" value="1"/>
</dbReference>
<name>A0AAD5V4E9_9APHY</name>
<dbReference type="EC" id="1.10.3.2" evidence="5"/>
<keyword evidence="8" id="KW-1015">Disulfide bond</keyword>
<keyword evidence="6" id="KW-0964">Secreted</keyword>
<dbReference type="GO" id="GO:0005576">
    <property type="term" value="C:extracellular region"/>
    <property type="evidence" value="ECO:0007669"/>
    <property type="project" value="UniProtKB-SubCell"/>
</dbReference>
<dbReference type="GO" id="GO:0052716">
    <property type="term" value="F:hydroquinone:oxygen oxidoreductase activity"/>
    <property type="evidence" value="ECO:0007669"/>
    <property type="project" value="UniProtKB-EC"/>
</dbReference>
<dbReference type="Pfam" id="PF07732">
    <property type="entry name" value="Cu-oxidase_3"/>
    <property type="match status" value="1"/>
</dbReference>
<evidence type="ECO:0000256" key="8">
    <source>
        <dbReference type="ARBA" id="ARBA00023157"/>
    </source>
</evidence>
<accession>A0AAD5V4E9</accession>
<evidence type="ECO:0000313" key="14">
    <source>
        <dbReference type="Proteomes" id="UP001212997"/>
    </source>
</evidence>
<sequence length="548" mass="60085">MAHSSTASDKDPLYLEAHDDDDERRNLCGTFWKRLGFVGVAVVIGVVSVLGLSIGLGLGLGLRHRDHVKFTTPAIVTVPLQSSPPSNFVLNGLKGQPPQTRVYAFNVSNALGAPDGVVRPMLVVNGMFPGPTIEANQGDRIIINVTNNMDVPTSIHWHGLFQNQTNFYDGTSGITECGIPPGQFLVYKFGRFLTFTFGEFSGTTWWHAPHESYRCAHTFTDYSTQYADGITGALIVHPSEPSPPDFPTWDQDLVVQMNDWYHTFSSQLSAAYLSPFGIDGTAGDEPVPESGTLNGLGQYGQGGNYFNFTLEPNKTYRLRLINSGSFASIRFSIDNHPLTVIEAEGTLVKPYTVSGVTIAVAQRYSVLIHTNQTVQQDGTFWMRANIQTDMFTYVVWGQNTDVRGILRYSTAPNLAAVPVAADDPGPGMSWVGDMDTSLLVPAVVDSPPERTRMYLVVVALENTADGRFLAFMNRTSWEPLSGTTSLLLVREAGLERHNATSFAPVGGSLQDGDQFYVTEDSIQVVDLLINNLDDGDHPFHLHGFRPWV</sequence>
<protein>
    <recommendedName>
        <fullName evidence="5">laccase</fullName>
        <ecNumber evidence="5">1.10.3.2</ecNumber>
    </recommendedName>
</protein>
<keyword evidence="10" id="KW-0472">Membrane</keyword>
<keyword evidence="9" id="KW-0325">Glycoprotein</keyword>
<dbReference type="GO" id="GO:0005507">
    <property type="term" value="F:copper ion binding"/>
    <property type="evidence" value="ECO:0007669"/>
    <property type="project" value="InterPro"/>
</dbReference>
<feature type="domain" description="Plastocyanin-like" evidence="11">
    <location>
        <begin position="253"/>
        <end position="410"/>
    </location>
</feature>
<evidence type="ECO:0000256" key="3">
    <source>
        <dbReference type="ARBA" id="ARBA00004613"/>
    </source>
</evidence>
<evidence type="ECO:0000259" key="11">
    <source>
        <dbReference type="Pfam" id="PF00394"/>
    </source>
</evidence>
<dbReference type="CDD" id="cd13886">
    <property type="entry name" value="CuRO_2_MCO_like_1"/>
    <property type="match status" value="1"/>
</dbReference>
<evidence type="ECO:0000256" key="4">
    <source>
        <dbReference type="ARBA" id="ARBA00010609"/>
    </source>
</evidence>
<evidence type="ECO:0000256" key="9">
    <source>
        <dbReference type="ARBA" id="ARBA00023180"/>
    </source>
</evidence>
<evidence type="ECO:0000256" key="6">
    <source>
        <dbReference type="ARBA" id="ARBA00022525"/>
    </source>
</evidence>
<dbReference type="InterPro" id="IPR008972">
    <property type="entry name" value="Cupredoxin"/>
</dbReference>
<reference evidence="13" key="1">
    <citation type="submission" date="2022-07" db="EMBL/GenBank/DDBJ databases">
        <title>Genome Sequence of Physisporinus lineatus.</title>
        <authorList>
            <person name="Buettner E."/>
        </authorList>
    </citation>
    <scope>NUCLEOTIDE SEQUENCE</scope>
    <source>
        <strain evidence="13">VT162</strain>
    </source>
</reference>
<proteinExistence type="inferred from homology"/>
<evidence type="ECO:0000259" key="12">
    <source>
        <dbReference type="Pfam" id="PF07732"/>
    </source>
</evidence>
<dbReference type="EMBL" id="JANAWD010000188">
    <property type="protein sequence ID" value="KAJ3484465.1"/>
    <property type="molecule type" value="Genomic_DNA"/>
</dbReference>
<dbReference type="PANTHER" id="PTHR11709:SF511">
    <property type="entry name" value="LACCASE"/>
    <property type="match status" value="1"/>
</dbReference>
<organism evidence="13 14">
    <name type="scientific">Meripilus lineatus</name>
    <dbReference type="NCBI Taxonomy" id="2056292"/>
    <lineage>
        <taxon>Eukaryota</taxon>
        <taxon>Fungi</taxon>
        <taxon>Dikarya</taxon>
        <taxon>Basidiomycota</taxon>
        <taxon>Agaricomycotina</taxon>
        <taxon>Agaricomycetes</taxon>
        <taxon>Polyporales</taxon>
        <taxon>Meripilaceae</taxon>
        <taxon>Meripilus</taxon>
    </lineage>
</organism>
<feature type="transmembrane region" description="Helical" evidence="10">
    <location>
        <begin position="35"/>
        <end position="60"/>
    </location>
</feature>
<evidence type="ECO:0000256" key="10">
    <source>
        <dbReference type="SAM" id="Phobius"/>
    </source>
</evidence>
<keyword evidence="14" id="KW-1185">Reference proteome</keyword>
<comment type="caution">
    <text evidence="13">The sequence shown here is derived from an EMBL/GenBank/DDBJ whole genome shotgun (WGS) entry which is preliminary data.</text>
</comment>
<evidence type="ECO:0000256" key="5">
    <source>
        <dbReference type="ARBA" id="ARBA00012297"/>
    </source>
</evidence>
<dbReference type="Pfam" id="PF00394">
    <property type="entry name" value="Cu-oxidase"/>
    <property type="match status" value="1"/>
</dbReference>
<dbReference type="AlphaFoldDB" id="A0AAD5V4E9"/>
<comment type="similarity">
    <text evidence="4">Belongs to the multicopper oxidase family.</text>
</comment>